<gene>
    <name evidence="3" type="ORF">FW781_11410</name>
</gene>
<dbReference type="AlphaFoldDB" id="A0A5D8ZM09"/>
<dbReference type="InterPro" id="IPR013320">
    <property type="entry name" value="ConA-like_dom_sf"/>
</dbReference>
<dbReference type="OrthoDB" id="1447653at2"/>
<dbReference type="EMBL" id="VTRU01000002">
    <property type="protein sequence ID" value="TZF96035.1"/>
    <property type="molecule type" value="Genomic_DNA"/>
</dbReference>
<protein>
    <submittedName>
        <fullName evidence="3">T9SS type A sorting domain-containing protein</fullName>
    </submittedName>
</protein>
<comment type="caution">
    <text evidence="3">The sequence shown here is derived from an EMBL/GenBank/DDBJ whole genome shotgun (WGS) entry which is preliminary data.</text>
</comment>
<evidence type="ECO:0000256" key="1">
    <source>
        <dbReference type="ARBA" id="ARBA00022729"/>
    </source>
</evidence>
<organism evidence="3 4">
    <name type="scientific">Chryseobacterium panacisoli</name>
    <dbReference type="NCBI Taxonomy" id="1807141"/>
    <lineage>
        <taxon>Bacteria</taxon>
        <taxon>Pseudomonadati</taxon>
        <taxon>Bacteroidota</taxon>
        <taxon>Flavobacteriia</taxon>
        <taxon>Flavobacteriales</taxon>
        <taxon>Weeksellaceae</taxon>
        <taxon>Chryseobacterium group</taxon>
        <taxon>Chryseobacterium</taxon>
    </lineage>
</organism>
<sequence>MKKIFIFFLSIYGMCDAQVFSENFDGNALPTGWTVENPDTSYNWNVGAQNGFASFPSGAAFFDDDDAGPTGINTNARLISPVINLTGVVNPKLSFNYANMIDVLDSTLKVEVFNGTSWIQVFTFSGEAGVWDLDFNTFSYVVTSYDAATNIDLTPYANPAFKLRFIYDDAGDYSYGVVVDNLKITSGPVLAASEVSHSDNIEIYPNPAGDNIHIKLDSRNKVEKVSVVDMSGKLIKTFDKESDTYDLSDMPKGAYIIMITNNNKEVLKKKIVKK</sequence>
<name>A0A5D8ZM09_9FLAO</name>
<accession>A0A5D8ZM09</accession>
<keyword evidence="4" id="KW-1185">Reference proteome</keyword>
<dbReference type="GO" id="GO:0004553">
    <property type="term" value="F:hydrolase activity, hydrolyzing O-glycosyl compounds"/>
    <property type="evidence" value="ECO:0007669"/>
    <property type="project" value="UniProtKB-ARBA"/>
</dbReference>
<dbReference type="SUPFAM" id="SSF49899">
    <property type="entry name" value="Concanavalin A-like lectins/glucanases"/>
    <property type="match status" value="1"/>
</dbReference>
<reference evidence="3 4" key="1">
    <citation type="submission" date="2019-08" db="EMBL/GenBank/DDBJ databases">
        <title>Draft genome sequence of Chryseobacterium sp. Gsoil 183.</title>
        <authorList>
            <person name="Im W.-T."/>
        </authorList>
    </citation>
    <scope>NUCLEOTIDE SEQUENCE [LARGE SCALE GENOMIC DNA]</scope>
    <source>
        <strain evidence="3 4">Gsoil 183</strain>
    </source>
</reference>
<keyword evidence="1" id="KW-0732">Signal</keyword>
<evidence type="ECO:0000259" key="2">
    <source>
        <dbReference type="Pfam" id="PF18962"/>
    </source>
</evidence>
<feature type="domain" description="Secretion system C-terminal sorting" evidence="2">
    <location>
        <begin position="203"/>
        <end position="272"/>
    </location>
</feature>
<dbReference type="InterPro" id="IPR026444">
    <property type="entry name" value="Secre_tail"/>
</dbReference>
<dbReference type="Pfam" id="PF18962">
    <property type="entry name" value="Por_Secre_tail"/>
    <property type="match status" value="1"/>
</dbReference>
<proteinExistence type="predicted"/>
<dbReference type="Gene3D" id="2.60.120.200">
    <property type="match status" value="1"/>
</dbReference>
<dbReference type="RefSeq" id="WP_149387550.1">
    <property type="nucleotide sequence ID" value="NZ_VTRU01000002.1"/>
</dbReference>
<dbReference type="Proteomes" id="UP000323884">
    <property type="component" value="Unassembled WGS sequence"/>
</dbReference>
<dbReference type="GO" id="GO:0005975">
    <property type="term" value="P:carbohydrate metabolic process"/>
    <property type="evidence" value="ECO:0007669"/>
    <property type="project" value="UniProtKB-ARBA"/>
</dbReference>
<dbReference type="NCBIfam" id="TIGR04183">
    <property type="entry name" value="Por_Secre_tail"/>
    <property type="match status" value="1"/>
</dbReference>
<evidence type="ECO:0000313" key="3">
    <source>
        <dbReference type="EMBL" id="TZF96035.1"/>
    </source>
</evidence>
<evidence type="ECO:0000313" key="4">
    <source>
        <dbReference type="Proteomes" id="UP000323884"/>
    </source>
</evidence>